<protein>
    <submittedName>
        <fullName evidence="1">Uncharacterized protein</fullName>
    </submittedName>
</protein>
<reference evidence="1 2" key="1">
    <citation type="journal article" date="2020" name="Mol. Biol. Evol.">
        <title>Distinct Expression and Methylation Patterns for Genes with Different Fates following a Single Whole-Genome Duplication in Flowering Plants.</title>
        <authorList>
            <person name="Shi T."/>
            <person name="Rahmani R.S."/>
            <person name="Gugger P.F."/>
            <person name="Wang M."/>
            <person name="Li H."/>
            <person name="Zhang Y."/>
            <person name="Li Z."/>
            <person name="Wang Q."/>
            <person name="Van de Peer Y."/>
            <person name="Marchal K."/>
            <person name="Chen J."/>
        </authorList>
    </citation>
    <scope>NUCLEOTIDE SEQUENCE [LARGE SCALE GENOMIC DNA]</scope>
    <source>
        <tissue evidence="1">Leaf</tissue>
    </source>
</reference>
<dbReference type="EMBL" id="DUZY01000005">
    <property type="protein sequence ID" value="DAD38569.1"/>
    <property type="molecule type" value="Genomic_DNA"/>
</dbReference>
<organism evidence="1 2">
    <name type="scientific">Nelumbo nucifera</name>
    <name type="common">Sacred lotus</name>
    <dbReference type="NCBI Taxonomy" id="4432"/>
    <lineage>
        <taxon>Eukaryota</taxon>
        <taxon>Viridiplantae</taxon>
        <taxon>Streptophyta</taxon>
        <taxon>Embryophyta</taxon>
        <taxon>Tracheophyta</taxon>
        <taxon>Spermatophyta</taxon>
        <taxon>Magnoliopsida</taxon>
        <taxon>Proteales</taxon>
        <taxon>Nelumbonaceae</taxon>
        <taxon>Nelumbo</taxon>
    </lineage>
</organism>
<name>A0A822Z5C7_NELNU</name>
<evidence type="ECO:0000313" key="2">
    <source>
        <dbReference type="Proteomes" id="UP000607653"/>
    </source>
</evidence>
<keyword evidence="2" id="KW-1185">Reference proteome</keyword>
<evidence type="ECO:0000313" key="1">
    <source>
        <dbReference type="EMBL" id="DAD38569.1"/>
    </source>
</evidence>
<gene>
    <name evidence="1" type="ORF">HUJ06_012891</name>
</gene>
<sequence length="55" mass="6401">MGEPDIDKKTTQFITKLYATHISNLEWQVVKVQWIDLAIKDGGLKEEEEIDKEII</sequence>
<comment type="caution">
    <text evidence="1">The sequence shown here is derived from an EMBL/GenBank/DDBJ whole genome shotgun (WGS) entry which is preliminary data.</text>
</comment>
<dbReference type="AlphaFoldDB" id="A0A822Z5C7"/>
<proteinExistence type="predicted"/>
<dbReference type="Proteomes" id="UP000607653">
    <property type="component" value="Unassembled WGS sequence"/>
</dbReference>
<accession>A0A822Z5C7</accession>